<dbReference type="Proteomes" id="UP000184485">
    <property type="component" value="Unassembled WGS sequence"/>
</dbReference>
<sequence>MKRPLYAIAGWLMVALGVIGLVLPVMPTTVFMILAAWLFARSSPRFEAWLLAHPIFGPPIVQWRQNGAIPPLAKGFAAISMVGGFGVFWFVVRPAPWLAGAVAVALLASAAFVLSRPSH</sequence>
<evidence type="ECO:0000313" key="2">
    <source>
        <dbReference type="EMBL" id="SHE70646.1"/>
    </source>
</evidence>
<reference evidence="2 3" key="1">
    <citation type="submission" date="2016-11" db="EMBL/GenBank/DDBJ databases">
        <authorList>
            <person name="Jaros S."/>
            <person name="Januszkiewicz K."/>
            <person name="Wedrychowicz H."/>
        </authorList>
    </citation>
    <scope>NUCLEOTIDE SEQUENCE [LARGE SCALE GENOMIC DNA]</scope>
    <source>
        <strain evidence="2 3">DSM 19436</strain>
    </source>
</reference>
<proteinExistence type="predicted"/>
<evidence type="ECO:0000313" key="3">
    <source>
        <dbReference type="Proteomes" id="UP000184485"/>
    </source>
</evidence>
<dbReference type="InterPro" id="IPR007401">
    <property type="entry name" value="DUF454"/>
</dbReference>
<keyword evidence="1" id="KW-0812">Transmembrane</keyword>
<keyword evidence="1" id="KW-1133">Transmembrane helix</keyword>
<feature type="transmembrane region" description="Helical" evidence="1">
    <location>
        <begin position="97"/>
        <end position="114"/>
    </location>
</feature>
<evidence type="ECO:0000256" key="1">
    <source>
        <dbReference type="SAM" id="Phobius"/>
    </source>
</evidence>
<protein>
    <recommendedName>
        <fullName evidence="4">Inner membrane protein</fullName>
    </recommendedName>
</protein>
<gene>
    <name evidence="2" type="ORF">SAMN02745157_0756</name>
</gene>
<feature type="transmembrane region" description="Helical" evidence="1">
    <location>
        <begin position="72"/>
        <end position="91"/>
    </location>
</feature>
<feature type="transmembrane region" description="Helical" evidence="1">
    <location>
        <begin position="6"/>
        <end position="39"/>
    </location>
</feature>
<dbReference type="AlphaFoldDB" id="A0A1M4VNP2"/>
<name>A0A1M4VNP2_9HYPH</name>
<dbReference type="GO" id="GO:0005886">
    <property type="term" value="C:plasma membrane"/>
    <property type="evidence" value="ECO:0007669"/>
    <property type="project" value="TreeGrafter"/>
</dbReference>
<dbReference type="STRING" id="1122133.SAMN02745157_0756"/>
<keyword evidence="1" id="KW-0472">Membrane</keyword>
<organism evidence="2 3">
    <name type="scientific">Kaistia soli DSM 19436</name>
    <dbReference type="NCBI Taxonomy" id="1122133"/>
    <lineage>
        <taxon>Bacteria</taxon>
        <taxon>Pseudomonadati</taxon>
        <taxon>Pseudomonadota</taxon>
        <taxon>Alphaproteobacteria</taxon>
        <taxon>Hyphomicrobiales</taxon>
        <taxon>Kaistiaceae</taxon>
        <taxon>Kaistia</taxon>
    </lineage>
</organism>
<dbReference type="PIRSF" id="PIRSF016789">
    <property type="entry name" value="DUF454"/>
    <property type="match status" value="1"/>
</dbReference>
<evidence type="ECO:0008006" key="4">
    <source>
        <dbReference type="Google" id="ProtNLM"/>
    </source>
</evidence>
<dbReference type="PANTHER" id="PTHR35813:SF1">
    <property type="entry name" value="INNER MEMBRANE PROTEIN YBAN"/>
    <property type="match status" value="1"/>
</dbReference>
<dbReference type="EMBL" id="FQUP01000001">
    <property type="protein sequence ID" value="SHE70646.1"/>
    <property type="molecule type" value="Genomic_DNA"/>
</dbReference>
<keyword evidence="3" id="KW-1185">Reference proteome</keyword>
<dbReference type="PANTHER" id="PTHR35813">
    <property type="entry name" value="INNER MEMBRANE PROTEIN YBAN"/>
    <property type="match status" value="1"/>
</dbReference>
<dbReference type="RefSeq" id="WP_280174638.1">
    <property type="nucleotide sequence ID" value="NZ_FQUP01000001.1"/>
</dbReference>
<accession>A0A1M4VNP2</accession>
<dbReference type="Pfam" id="PF04304">
    <property type="entry name" value="DUF454"/>
    <property type="match status" value="1"/>
</dbReference>